<protein>
    <submittedName>
        <fullName evidence="2">Uncharacterized protein</fullName>
    </submittedName>
</protein>
<organism evidence="2 3">
    <name type="scientific">Streptomyces globisporus</name>
    <dbReference type="NCBI Taxonomy" id="1908"/>
    <lineage>
        <taxon>Bacteria</taxon>
        <taxon>Bacillati</taxon>
        <taxon>Actinomycetota</taxon>
        <taxon>Actinomycetes</taxon>
        <taxon>Kitasatosporales</taxon>
        <taxon>Streptomycetaceae</taxon>
        <taxon>Streptomyces</taxon>
    </lineage>
</organism>
<comment type="caution">
    <text evidence="2">The sequence shown here is derived from an EMBL/GenBank/DDBJ whole genome shotgun (WGS) entry which is preliminary data.</text>
</comment>
<evidence type="ECO:0000256" key="1">
    <source>
        <dbReference type="SAM" id="MobiDB-lite"/>
    </source>
</evidence>
<gene>
    <name evidence="2" type="ORF">SGL43_01333</name>
</gene>
<dbReference type="Proteomes" id="UP001154015">
    <property type="component" value="Unassembled WGS sequence"/>
</dbReference>
<evidence type="ECO:0000313" key="3">
    <source>
        <dbReference type="Proteomes" id="UP001154015"/>
    </source>
</evidence>
<name>A0ABM9GSH3_STRGL</name>
<sequence>MTGPAGRARGVRHRETGPEPSADRTGVEGNVTGPQSLAKDLATRNREEKWLVSWM</sequence>
<feature type="region of interest" description="Disordered" evidence="1">
    <location>
        <begin position="1"/>
        <end position="43"/>
    </location>
</feature>
<reference evidence="2" key="1">
    <citation type="submission" date="2022-03" db="EMBL/GenBank/DDBJ databases">
        <authorList>
            <person name="Leyn A S."/>
        </authorList>
    </citation>
    <scope>NUCLEOTIDE SEQUENCE</scope>
    <source>
        <strain evidence="2">Streptomyces globisporus 4-3</strain>
    </source>
</reference>
<keyword evidence="3" id="KW-1185">Reference proteome</keyword>
<proteinExistence type="predicted"/>
<accession>A0ABM9GSH3</accession>
<dbReference type="EMBL" id="CAKXYP010000003">
    <property type="protein sequence ID" value="CAH9414330.1"/>
    <property type="molecule type" value="Genomic_DNA"/>
</dbReference>
<evidence type="ECO:0000313" key="2">
    <source>
        <dbReference type="EMBL" id="CAH9414330.1"/>
    </source>
</evidence>
<feature type="compositionally biased region" description="Basic and acidic residues" evidence="1">
    <location>
        <begin position="13"/>
        <end position="26"/>
    </location>
</feature>